<dbReference type="InterPro" id="IPR009075">
    <property type="entry name" value="AcylCo_DH/oxidase_C"/>
</dbReference>
<dbReference type="AlphaFoldDB" id="A0A7W8HDV3"/>
<dbReference type="Pfam" id="PF00441">
    <property type="entry name" value="Acyl-CoA_dh_1"/>
    <property type="match status" value="1"/>
</dbReference>
<dbReference type="PANTHER" id="PTHR43884">
    <property type="entry name" value="ACYL-COA DEHYDROGENASE"/>
    <property type="match status" value="1"/>
</dbReference>
<feature type="domain" description="Acyl-CoA dehydrogenase/oxidase C-terminal" evidence="6">
    <location>
        <begin position="217"/>
        <end position="327"/>
    </location>
</feature>
<gene>
    <name evidence="7" type="ORF">HNQ70_000120</name>
</gene>
<sequence>MNQLNSRPDDETRDMLAGSAERLLTDLCTPALLRAVDAGSDPEHRRQASAAGLGAAAPLWNAIVDAGLHLATAPEAAGGTELGWRDVEPLVRLAGRFGAPVPLAEMLAAHALARLAGVELPEGIATLGVVQGKGTASGAIVANGVAFAGAARTVLVSVPVGASGAHRLLVLERTAAAVEQGLNVAGEERSRLSWERPEPLASGLLPEGVTVLLAGAAIRAAQLAGACEQVLLMSTRYANDRIQFGRPIGKFQAIQQQLAFAGSWTGLAAIASQLALADRSVSLDATRVASAKHVAASAAELCAGIAHAVHGAIGVTSEYDLQLHSRRLYSWAGEHGSALYWSRVLGEATLAGDAERSWDGIVAATTV</sequence>
<keyword evidence="5 7" id="KW-0560">Oxidoreductase</keyword>
<protein>
    <submittedName>
        <fullName evidence="7">Acyl-CoA dehydrogenase</fullName>
        <ecNumber evidence="7">1.3.8.7</ecNumber>
    </submittedName>
</protein>
<dbReference type="EC" id="1.3.8.7" evidence="7"/>
<proteinExistence type="inferred from homology"/>
<dbReference type="Gene3D" id="1.10.540.10">
    <property type="entry name" value="Acyl-CoA dehydrogenase/oxidase, N-terminal domain"/>
    <property type="match status" value="1"/>
</dbReference>
<evidence type="ECO:0000256" key="3">
    <source>
        <dbReference type="ARBA" id="ARBA00022630"/>
    </source>
</evidence>
<reference evidence="7 8" key="1">
    <citation type="submission" date="2020-08" db="EMBL/GenBank/DDBJ databases">
        <title>Genomic Encyclopedia of Type Strains, Phase IV (KMG-IV): sequencing the most valuable type-strain genomes for metagenomic binning, comparative biology and taxonomic classification.</title>
        <authorList>
            <person name="Goeker M."/>
        </authorList>
    </citation>
    <scope>NUCLEOTIDE SEQUENCE [LARGE SCALE GENOMIC DNA]</scope>
    <source>
        <strain evidence="7 8">DSM 29781</strain>
    </source>
</reference>
<dbReference type="SUPFAM" id="SSF56645">
    <property type="entry name" value="Acyl-CoA dehydrogenase NM domain-like"/>
    <property type="match status" value="1"/>
</dbReference>
<comment type="similarity">
    <text evidence="2">Belongs to the acyl-CoA dehydrogenase family.</text>
</comment>
<dbReference type="SUPFAM" id="SSF47203">
    <property type="entry name" value="Acyl-CoA dehydrogenase C-terminal domain-like"/>
    <property type="match status" value="1"/>
</dbReference>
<name>A0A7W8HDV3_9BURK</name>
<dbReference type="RefSeq" id="WP_183963283.1">
    <property type="nucleotide sequence ID" value="NZ_BAABEW010000003.1"/>
</dbReference>
<dbReference type="EMBL" id="JACHGB010000001">
    <property type="protein sequence ID" value="MBB5270136.1"/>
    <property type="molecule type" value="Genomic_DNA"/>
</dbReference>
<keyword evidence="3" id="KW-0285">Flavoprotein</keyword>
<comment type="caution">
    <text evidence="7">The sequence shown here is derived from an EMBL/GenBank/DDBJ whole genome shotgun (WGS) entry which is preliminary data.</text>
</comment>
<dbReference type="GO" id="GO:0070991">
    <property type="term" value="F:medium-chain fatty acyl-CoA dehydrogenase activity"/>
    <property type="evidence" value="ECO:0007669"/>
    <property type="project" value="UniProtKB-EC"/>
</dbReference>
<comment type="cofactor">
    <cofactor evidence="1">
        <name>FAD</name>
        <dbReference type="ChEBI" id="CHEBI:57692"/>
    </cofactor>
</comment>
<evidence type="ECO:0000313" key="8">
    <source>
        <dbReference type="Proteomes" id="UP000532440"/>
    </source>
</evidence>
<evidence type="ECO:0000256" key="2">
    <source>
        <dbReference type="ARBA" id="ARBA00009347"/>
    </source>
</evidence>
<dbReference type="InterPro" id="IPR009100">
    <property type="entry name" value="AcylCoA_DH/oxidase_NM_dom_sf"/>
</dbReference>
<evidence type="ECO:0000313" key="7">
    <source>
        <dbReference type="EMBL" id="MBB5270136.1"/>
    </source>
</evidence>
<evidence type="ECO:0000256" key="1">
    <source>
        <dbReference type="ARBA" id="ARBA00001974"/>
    </source>
</evidence>
<organism evidence="7 8">
    <name type="scientific">Quisquiliibacterium transsilvanicum</name>
    <dbReference type="NCBI Taxonomy" id="1549638"/>
    <lineage>
        <taxon>Bacteria</taxon>
        <taxon>Pseudomonadati</taxon>
        <taxon>Pseudomonadota</taxon>
        <taxon>Betaproteobacteria</taxon>
        <taxon>Burkholderiales</taxon>
        <taxon>Burkholderiaceae</taxon>
        <taxon>Quisquiliibacterium</taxon>
    </lineage>
</organism>
<dbReference type="InterPro" id="IPR037069">
    <property type="entry name" value="AcylCoA_DH/ox_N_sf"/>
</dbReference>
<keyword evidence="8" id="KW-1185">Reference proteome</keyword>
<keyword evidence="4" id="KW-0274">FAD</keyword>
<evidence type="ECO:0000256" key="5">
    <source>
        <dbReference type="ARBA" id="ARBA00023002"/>
    </source>
</evidence>
<dbReference type="InterPro" id="IPR036250">
    <property type="entry name" value="AcylCo_DH-like_C"/>
</dbReference>
<dbReference type="PANTHER" id="PTHR43884:SF20">
    <property type="entry name" value="ACYL-COA DEHYDROGENASE FADE28"/>
    <property type="match status" value="1"/>
</dbReference>
<accession>A0A7W8HDV3</accession>
<evidence type="ECO:0000256" key="4">
    <source>
        <dbReference type="ARBA" id="ARBA00022827"/>
    </source>
</evidence>
<dbReference type="GO" id="GO:0050660">
    <property type="term" value="F:flavin adenine dinucleotide binding"/>
    <property type="evidence" value="ECO:0007669"/>
    <property type="project" value="InterPro"/>
</dbReference>
<evidence type="ECO:0000259" key="6">
    <source>
        <dbReference type="Pfam" id="PF00441"/>
    </source>
</evidence>
<dbReference type="Gene3D" id="1.20.140.10">
    <property type="entry name" value="Butyryl-CoA Dehydrogenase, subunit A, domain 3"/>
    <property type="match status" value="1"/>
</dbReference>
<dbReference type="Proteomes" id="UP000532440">
    <property type="component" value="Unassembled WGS sequence"/>
</dbReference>